<name>A0ABY8WRT3_9ACTN</name>
<dbReference type="EMBL" id="CP126980">
    <property type="protein sequence ID" value="WIM99560.1"/>
    <property type="molecule type" value="Genomic_DNA"/>
</dbReference>
<protein>
    <recommendedName>
        <fullName evidence="4">Lipopolysaccharide biosynthesis protein</fullName>
    </recommendedName>
</protein>
<keyword evidence="1" id="KW-0472">Membrane</keyword>
<evidence type="ECO:0000256" key="1">
    <source>
        <dbReference type="SAM" id="Phobius"/>
    </source>
</evidence>
<evidence type="ECO:0008006" key="4">
    <source>
        <dbReference type="Google" id="ProtNLM"/>
    </source>
</evidence>
<evidence type="ECO:0000313" key="3">
    <source>
        <dbReference type="Proteomes" id="UP001240150"/>
    </source>
</evidence>
<proteinExistence type="predicted"/>
<keyword evidence="1" id="KW-0812">Transmembrane</keyword>
<dbReference type="RefSeq" id="WP_284920998.1">
    <property type="nucleotide sequence ID" value="NZ_CP126980.1"/>
</dbReference>
<keyword evidence="1" id="KW-1133">Transmembrane helix</keyword>
<sequence>MYLSDMAGVLERRWYLILAGALITAAAANPAVHTQDRYLATEVLMIQPPVNEYQPNPVTGLYPSIAVTAAAVANRLNTADSQEMFRAKGVTGTYKFEPRNTGTRQEPRYVIGSMSITNIGTDEQGALRSLAILHSTYEQEIKELQDAYRVKRGLRITVAQLVPPSSTLLTHSPLRSLIGVGLLGTLGTCAVAFWTDTVLGRRRRPAASAAATANSPNWTDQVVRSAPQL</sequence>
<reference evidence="2 3" key="1">
    <citation type="submission" date="2023-06" db="EMBL/GenBank/DDBJ databases">
        <authorList>
            <person name="Yushchuk O."/>
            <person name="Binda E."/>
            <person name="Ruckert-Reed C."/>
            <person name="Fedorenko V."/>
            <person name="Kalinowski J."/>
            <person name="Marinelli F."/>
        </authorList>
    </citation>
    <scope>NUCLEOTIDE SEQUENCE [LARGE SCALE GENOMIC DNA]</scope>
    <source>
        <strain evidence="2 3">NRRL 3884</strain>
    </source>
</reference>
<evidence type="ECO:0000313" key="2">
    <source>
        <dbReference type="EMBL" id="WIM99560.1"/>
    </source>
</evidence>
<accession>A0ABY8WRT3</accession>
<organism evidence="2 3">
    <name type="scientific">Actinoplanes oblitus</name>
    <dbReference type="NCBI Taxonomy" id="3040509"/>
    <lineage>
        <taxon>Bacteria</taxon>
        <taxon>Bacillati</taxon>
        <taxon>Actinomycetota</taxon>
        <taxon>Actinomycetes</taxon>
        <taxon>Micromonosporales</taxon>
        <taxon>Micromonosporaceae</taxon>
        <taxon>Actinoplanes</taxon>
    </lineage>
</organism>
<gene>
    <name evidence="2" type="ORF">ACTOB_003218</name>
</gene>
<dbReference type="Proteomes" id="UP001240150">
    <property type="component" value="Chromosome"/>
</dbReference>
<feature type="transmembrane region" description="Helical" evidence="1">
    <location>
        <begin position="174"/>
        <end position="194"/>
    </location>
</feature>
<keyword evidence="3" id="KW-1185">Reference proteome</keyword>